<organism evidence="12 13">
    <name type="scientific">Acorus calamus</name>
    <name type="common">Sweet flag</name>
    <dbReference type="NCBI Taxonomy" id="4465"/>
    <lineage>
        <taxon>Eukaryota</taxon>
        <taxon>Viridiplantae</taxon>
        <taxon>Streptophyta</taxon>
        <taxon>Embryophyta</taxon>
        <taxon>Tracheophyta</taxon>
        <taxon>Spermatophyta</taxon>
        <taxon>Magnoliopsida</taxon>
        <taxon>Liliopsida</taxon>
        <taxon>Acoraceae</taxon>
        <taxon>Acorus</taxon>
    </lineage>
</organism>
<evidence type="ECO:0000313" key="12">
    <source>
        <dbReference type="EMBL" id="KAK1297650.1"/>
    </source>
</evidence>
<feature type="coiled-coil region" evidence="7">
    <location>
        <begin position="20"/>
        <end position="54"/>
    </location>
</feature>
<dbReference type="Pfam" id="PF00931">
    <property type="entry name" value="NB-ARC"/>
    <property type="match status" value="1"/>
</dbReference>
<dbReference type="PANTHER" id="PTHR36766">
    <property type="entry name" value="PLANT BROAD-SPECTRUM MILDEW RESISTANCE PROTEIN RPW8"/>
    <property type="match status" value="1"/>
</dbReference>
<dbReference type="SUPFAM" id="SSF52058">
    <property type="entry name" value="L domain-like"/>
    <property type="match status" value="2"/>
</dbReference>
<feature type="domain" description="Disease resistance N-terminal" evidence="9">
    <location>
        <begin position="9"/>
        <end position="99"/>
    </location>
</feature>
<dbReference type="Gene3D" id="1.20.5.4130">
    <property type="match status" value="1"/>
</dbReference>
<dbReference type="GO" id="GO:0043531">
    <property type="term" value="F:ADP binding"/>
    <property type="evidence" value="ECO:0007669"/>
    <property type="project" value="InterPro"/>
</dbReference>
<dbReference type="InterPro" id="IPR036388">
    <property type="entry name" value="WH-like_DNA-bd_sf"/>
</dbReference>
<sequence length="1070" mass="121712">MAMIVDAFASLFIERLGALVEEEVAMLLGVKDDLKKLERKMERLRSVLGDAQMKELQYRVQRKEHQYKAISHWLMELREFMYDVDDIVDDCRIEAKKCISLENEASTSTAMVSCYMPFISCFHKIAFRHEIGSRIKHINARLEEISRERLELPLIPSIRGVRVPQKTKISRETSSVYLKSDIVGINEDTENLVALLLEGRSERTPVFAIVGMGGIGKTTLAQNVFNNEDIKSHFEIKIWACVSRDFSEIDLLKQIIRSAGGSHGDAQTRAELDPIVRCMVQQKRFFLVLDDVWSGRVWEDCLRVLLQTSADDSRILVTTRNELVARQMNTVYFHHVKLLSTQDGETMLCKMVFGDREVGEIQNLRDIGMKIVDKCSGLPLAIKTIGGVLRMKDASEREWEKVLFSEAWSSTELPNGIMPALYLSYEDLPPHLKQCFVYCSLFPEDHVFLRGLLVQYWIAEGFIEKREDQEMEDLAEDYYRELVKRSLLQAEVYFYDEGGCRMHDLVRDLALFVSQNDYFSVDLQELSTALLKPRRLSLINKELLTIPDIIKKQECLRTLLLFNNPLTEAVPVDLFDKLRRLRVLDLRKTAIQILPESVGSLVHLRLLDLSITRLRELPESLGCLENLQFLLLQFCIHLHVLPKSIVQLHNLRSLDLVGTLIECMPMGIGRLKNLRKFKGFVVGSASHLPQNPYGCSMEELKFLSHLRNLEISNLQRASGGPEAKEAALQTKPNLKHLKLSCMHGLPTQQPLEEEILTIEEIFEELSPPSCLEILEIDGFFGLVYPTWMSIPLQNLLRLDLIYCMFCPRLPPLGQLPQLKCLSIIGASSIVTIGPEFLGSSIGAFPKLQELYIEEMPSWKIWMGWEDGTLPCLRTLVIDRCPNLRSLPESLKYSTALVELGIGGAGSLRTIENISSVKELDIGNNRNLESISNLPKLECLRIGGCPALRYMHNLEELRCIKFYDGEMEALPAWLAGMPQLHRLDISGNANLLRRCFVEDGQDWPKIHCIPQVHGRTLDGSMYLSLSYTKHSLMIHTNIVPTTTTMAVEDVDIDFDAASSASSTIDSYISSY</sequence>
<dbReference type="GO" id="GO:0009626">
    <property type="term" value="P:plant-type hypersensitive response"/>
    <property type="evidence" value="ECO:0007669"/>
    <property type="project" value="UniProtKB-ARBA"/>
</dbReference>
<dbReference type="InterPro" id="IPR038005">
    <property type="entry name" value="RX-like_CC"/>
</dbReference>
<dbReference type="InterPro" id="IPR002182">
    <property type="entry name" value="NB-ARC"/>
</dbReference>
<reference evidence="12" key="2">
    <citation type="submission" date="2023-06" db="EMBL/GenBank/DDBJ databases">
        <authorList>
            <person name="Ma L."/>
            <person name="Liu K.-W."/>
            <person name="Li Z."/>
            <person name="Hsiao Y.-Y."/>
            <person name="Qi Y."/>
            <person name="Fu T."/>
            <person name="Tang G."/>
            <person name="Zhang D."/>
            <person name="Sun W.-H."/>
            <person name="Liu D.-K."/>
            <person name="Li Y."/>
            <person name="Chen G.-Z."/>
            <person name="Liu X.-D."/>
            <person name="Liao X.-Y."/>
            <person name="Jiang Y.-T."/>
            <person name="Yu X."/>
            <person name="Hao Y."/>
            <person name="Huang J."/>
            <person name="Zhao X.-W."/>
            <person name="Ke S."/>
            <person name="Chen Y.-Y."/>
            <person name="Wu W.-L."/>
            <person name="Hsu J.-L."/>
            <person name="Lin Y.-F."/>
            <person name="Huang M.-D."/>
            <person name="Li C.-Y."/>
            <person name="Huang L."/>
            <person name="Wang Z.-W."/>
            <person name="Zhao X."/>
            <person name="Zhong W.-Y."/>
            <person name="Peng D.-H."/>
            <person name="Ahmad S."/>
            <person name="Lan S."/>
            <person name="Zhang J.-S."/>
            <person name="Tsai W.-C."/>
            <person name="Van De Peer Y."/>
            <person name="Liu Z.-J."/>
        </authorList>
    </citation>
    <scope>NUCLEOTIDE SEQUENCE</scope>
    <source>
        <strain evidence="12">CP</strain>
        <tissue evidence="12">Leaves</tissue>
    </source>
</reference>
<dbReference type="PANTHER" id="PTHR36766:SF70">
    <property type="entry name" value="DISEASE RESISTANCE PROTEIN RGA4"/>
    <property type="match status" value="1"/>
</dbReference>
<accession>A0AAV9D929</accession>
<dbReference type="Pfam" id="PF18052">
    <property type="entry name" value="Rx_N"/>
    <property type="match status" value="1"/>
</dbReference>
<comment type="caution">
    <text evidence="12">The sequence shown here is derived from an EMBL/GenBank/DDBJ whole genome shotgun (WGS) entry which is preliminary data.</text>
</comment>
<dbReference type="SMART" id="SM00369">
    <property type="entry name" value="LRR_TYP"/>
    <property type="match status" value="3"/>
</dbReference>
<evidence type="ECO:0000256" key="5">
    <source>
        <dbReference type="ARBA" id="ARBA00022821"/>
    </source>
</evidence>
<dbReference type="EMBL" id="JAUJYO010000015">
    <property type="protein sequence ID" value="KAK1297650.1"/>
    <property type="molecule type" value="Genomic_DNA"/>
</dbReference>
<evidence type="ECO:0000256" key="2">
    <source>
        <dbReference type="ARBA" id="ARBA00022614"/>
    </source>
</evidence>
<evidence type="ECO:0000259" key="10">
    <source>
        <dbReference type="Pfam" id="PF23559"/>
    </source>
</evidence>
<name>A0AAV9D929_ACOCL</name>
<keyword evidence="2" id="KW-0433">Leucine-rich repeat</keyword>
<evidence type="ECO:0000313" key="13">
    <source>
        <dbReference type="Proteomes" id="UP001180020"/>
    </source>
</evidence>
<comment type="similarity">
    <text evidence="1">Belongs to the disease resistance NB-LRR family.</text>
</comment>
<reference evidence="12" key="1">
    <citation type="journal article" date="2023" name="Nat. Commun.">
        <title>Diploid and tetraploid genomes of Acorus and the evolution of monocots.</title>
        <authorList>
            <person name="Ma L."/>
            <person name="Liu K.W."/>
            <person name="Li Z."/>
            <person name="Hsiao Y.Y."/>
            <person name="Qi Y."/>
            <person name="Fu T."/>
            <person name="Tang G.D."/>
            <person name="Zhang D."/>
            <person name="Sun W.H."/>
            <person name="Liu D.K."/>
            <person name="Li Y."/>
            <person name="Chen G.Z."/>
            <person name="Liu X.D."/>
            <person name="Liao X.Y."/>
            <person name="Jiang Y.T."/>
            <person name="Yu X."/>
            <person name="Hao Y."/>
            <person name="Huang J."/>
            <person name="Zhao X.W."/>
            <person name="Ke S."/>
            <person name="Chen Y.Y."/>
            <person name="Wu W.L."/>
            <person name="Hsu J.L."/>
            <person name="Lin Y.F."/>
            <person name="Huang M.D."/>
            <person name="Li C.Y."/>
            <person name="Huang L."/>
            <person name="Wang Z.W."/>
            <person name="Zhao X."/>
            <person name="Zhong W.Y."/>
            <person name="Peng D.H."/>
            <person name="Ahmad S."/>
            <person name="Lan S."/>
            <person name="Zhang J.S."/>
            <person name="Tsai W.C."/>
            <person name="Van de Peer Y."/>
            <person name="Liu Z.J."/>
        </authorList>
    </citation>
    <scope>NUCLEOTIDE SEQUENCE</scope>
    <source>
        <strain evidence="12">CP</strain>
    </source>
</reference>
<dbReference type="FunFam" id="3.40.50.300:FF:001091">
    <property type="entry name" value="Probable disease resistance protein At1g61300"/>
    <property type="match status" value="1"/>
</dbReference>
<evidence type="ECO:0000259" key="11">
    <source>
        <dbReference type="Pfam" id="PF23598"/>
    </source>
</evidence>
<evidence type="ECO:0000256" key="3">
    <source>
        <dbReference type="ARBA" id="ARBA00022737"/>
    </source>
</evidence>
<evidence type="ECO:0000256" key="4">
    <source>
        <dbReference type="ARBA" id="ARBA00022741"/>
    </source>
</evidence>
<evidence type="ECO:0000259" key="8">
    <source>
        <dbReference type="Pfam" id="PF00931"/>
    </source>
</evidence>
<evidence type="ECO:0000256" key="6">
    <source>
        <dbReference type="ARBA" id="ARBA00022840"/>
    </source>
</evidence>
<dbReference type="Gene3D" id="1.10.10.10">
    <property type="entry name" value="Winged helix-like DNA-binding domain superfamily/Winged helix DNA-binding domain"/>
    <property type="match status" value="1"/>
</dbReference>
<keyword evidence="7" id="KW-0175">Coiled coil</keyword>
<dbReference type="CDD" id="cd14798">
    <property type="entry name" value="RX-CC_like"/>
    <property type="match status" value="1"/>
</dbReference>
<proteinExistence type="inferred from homology"/>
<dbReference type="Gene3D" id="3.40.50.300">
    <property type="entry name" value="P-loop containing nucleotide triphosphate hydrolases"/>
    <property type="match status" value="1"/>
</dbReference>
<dbReference type="Proteomes" id="UP001180020">
    <property type="component" value="Unassembled WGS sequence"/>
</dbReference>
<protein>
    <submittedName>
        <fullName evidence="12">Disease resistance protein RGA3</fullName>
    </submittedName>
</protein>
<keyword evidence="4" id="KW-0547">Nucleotide-binding</keyword>
<dbReference type="FunFam" id="1.10.10.10:FF:000322">
    <property type="entry name" value="Probable disease resistance protein At1g63360"/>
    <property type="match status" value="1"/>
</dbReference>
<dbReference type="GO" id="GO:0002758">
    <property type="term" value="P:innate immune response-activating signaling pathway"/>
    <property type="evidence" value="ECO:0007669"/>
    <property type="project" value="UniProtKB-ARBA"/>
</dbReference>
<evidence type="ECO:0000256" key="1">
    <source>
        <dbReference type="ARBA" id="ARBA00008894"/>
    </source>
</evidence>
<dbReference type="GO" id="GO:0042742">
    <property type="term" value="P:defense response to bacterium"/>
    <property type="evidence" value="ECO:0007669"/>
    <property type="project" value="UniProtKB-ARBA"/>
</dbReference>
<dbReference type="GO" id="GO:0005524">
    <property type="term" value="F:ATP binding"/>
    <property type="evidence" value="ECO:0007669"/>
    <property type="project" value="UniProtKB-KW"/>
</dbReference>
<evidence type="ECO:0000256" key="7">
    <source>
        <dbReference type="SAM" id="Coils"/>
    </source>
</evidence>
<dbReference type="InterPro" id="IPR055414">
    <property type="entry name" value="LRR_R13L4/SHOC2-like"/>
</dbReference>
<dbReference type="InterPro" id="IPR042197">
    <property type="entry name" value="Apaf_helical"/>
</dbReference>
<dbReference type="Gene3D" id="3.80.10.10">
    <property type="entry name" value="Ribonuclease Inhibitor"/>
    <property type="match status" value="2"/>
</dbReference>
<dbReference type="AlphaFoldDB" id="A0AAV9D929"/>
<dbReference type="InterPro" id="IPR003591">
    <property type="entry name" value="Leu-rich_rpt_typical-subtyp"/>
</dbReference>
<dbReference type="InterPro" id="IPR058922">
    <property type="entry name" value="WHD_DRP"/>
</dbReference>
<dbReference type="Pfam" id="PF23559">
    <property type="entry name" value="WHD_DRP"/>
    <property type="match status" value="1"/>
</dbReference>
<keyword evidence="3" id="KW-0677">Repeat</keyword>
<keyword evidence="5" id="KW-0611">Plant defense</keyword>
<gene>
    <name evidence="12" type="primary">RGA3</name>
    <name evidence="12" type="ORF">QJS10_CPB15g01407</name>
</gene>
<keyword evidence="13" id="KW-1185">Reference proteome</keyword>
<feature type="domain" description="NB-ARC" evidence="8">
    <location>
        <begin position="188"/>
        <end position="354"/>
    </location>
</feature>
<dbReference type="Pfam" id="PF23598">
    <property type="entry name" value="LRR_14"/>
    <property type="match status" value="1"/>
</dbReference>
<dbReference type="Gene3D" id="1.10.8.430">
    <property type="entry name" value="Helical domain of apoptotic protease-activating factors"/>
    <property type="match status" value="1"/>
</dbReference>
<dbReference type="InterPro" id="IPR041118">
    <property type="entry name" value="Rx_N"/>
</dbReference>
<dbReference type="PRINTS" id="PR00364">
    <property type="entry name" value="DISEASERSIST"/>
</dbReference>
<evidence type="ECO:0000259" key="9">
    <source>
        <dbReference type="Pfam" id="PF18052"/>
    </source>
</evidence>
<keyword evidence="6" id="KW-0067">ATP-binding</keyword>
<feature type="domain" description="Disease resistance protein winged helix" evidence="10">
    <location>
        <begin position="441"/>
        <end position="510"/>
    </location>
</feature>
<dbReference type="InterPro" id="IPR027417">
    <property type="entry name" value="P-loop_NTPase"/>
</dbReference>
<feature type="domain" description="Disease resistance R13L4/SHOC-2-like LRR" evidence="11">
    <location>
        <begin position="557"/>
        <end position="910"/>
    </location>
</feature>
<dbReference type="InterPro" id="IPR032675">
    <property type="entry name" value="LRR_dom_sf"/>
</dbReference>
<dbReference type="SUPFAM" id="SSF52540">
    <property type="entry name" value="P-loop containing nucleoside triphosphate hydrolases"/>
    <property type="match status" value="1"/>
</dbReference>